<dbReference type="FunFam" id="2.30.180.10:FF:000032">
    <property type="entry name" value="Fasciclin domain-containing protein, putative"/>
    <property type="match status" value="1"/>
</dbReference>
<evidence type="ECO:0000259" key="2">
    <source>
        <dbReference type="PROSITE" id="PS50213"/>
    </source>
</evidence>
<dbReference type="InterPro" id="IPR050904">
    <property type="entry name" value="Adhesion/Biosynth-related"/>
</dbReference>
<dbReference type="SMART" id="SM00554">
    <property type="entry name" value="FAS1"/>
    <property type="match status" value="2"/>
</dbReference>
<dbReference type="AlphaFoldDB" id="A0ABD2NPI9"/>
<dbReference type="Pfam" id="PF02469">
    <property type="entry name" value="Fasciclin"/>
    <property type="match status" value="2"/>
</dbReference>
<sequence length="1062" mass="118298">MVAGNPTEAQRRQLSLQQQTNILNDIQQHQHRFDLRQNPFNSPFNNLNFQNQPFLNQQVRFPNQNFDTSSFQKQPLLHTQLLQQQILQNQNLFSSNNVNNQNQQNPLLASPNLPIFQTPNNPNIPVVQHHTQTRFTPSFNQQSNIGQLDLPSPKVNAFPTGQLQARPTTSPVQNRHVSTTTVDPEKEKQRLKQLKEKQAIIDKHNQFVEKQYEKALKKAQEDHVEWVETQKEKKSKLYQKLYKFPKTQATSYSQSIPRYIYPEEVSLFELAVKKYYEEHPTTTTTTTTTTTEAPTTTEEEETEVEDKMERRSSSSKASFLPTALPAATPIQTLEDLNSLKKKYKDKQIGKDDLLAQLRLAIANDPDNDLAKNVSSREISLGGKRIQVVSSTDQKLSKSQEITLPNGQRVEVIRTSDPSMIPGNDPLKPDEITLPNGEKVQVIKTTDSKLIPQDSIRSEEITLPNGQRVEIIRTTDPKLVPGGTPLEPGSDLEKLVLSRTTTTTTIKPPKEFFDEIAKDVIPKGSNFELLKTGVSGGFEQIESPSKLPDKKKVTFVLLEEQADGTLKVQGVKGSGKEKPDVDVDSILKKIRNGEIKLPTTTKSASTVAPVTSTTTTQKPFGSRTATKEPSSPKVSVFPNSFATSEEESSVAPVLKTNIGTEFISTSTPSSTYYTDDFNRISSSQATESPTTRRPSREPHILNHGSTSQPNDLVRQESASSSQNSQNSIFSNSFSSTFGSTFQPKSTTPSYTSKIIPSISATVPPVIPDQPARKYSKDPMPELVDILKKQGLFAMAKFLKQSGLDTILNETGPYTIFVPNDKAFRTLLVQLGGPEKAEEKFKDNPRLLSGLLLHHVIPGAFTIGSLQDEMTGVSLAGTQLRVNQYNMHDAEWNDVKLTTINGAKILDDKKDITIPQGIAHAVDRVMFPLPVGDIVQTLQSDRERRFTNFLRALFASGLADSLQGTKTFTLFAPSDKAFVGLSSEDLSRIITDKVLARELVLRHLLSGTLYTNGMRYFQIKESMLPEKQITINKQSGKIKINNHNLITQNIPATNGVIHAIDTLL</sequence>
<protein>
    <recommendedName>
        <fullName evidence="2">FAS1 domain-containing protein</fullName>
    </recommendedName>
</protein>
<feature type="compositionally biased region" description="Polar residues" evidence="1">
    <location>
        <begin position="164"/>
        <end position="182"/>
    </location>
</feature>
<dbReference type="EMBL" id="JABFTP020000144">
    <property type="protein sequence ID" value="KAL3280627.1"/>
    <property type="molecule type" value="Genomic_DNA"/>
</dbReference>
<feature type="region of interest" description="Disordered" evidence="1">
    <location>
        <begin position="599"/>
        <end position="645"/>
    </location>
</feature>
<name>A0ABD2NPI9_9CUCU</name>
<comment type="caution">
    <text evidence="3">The sequence shown here is derived from an EMBL/GenBank/DDBJ whole genome shotgun (WGS) entry which is preliminary data.</text>
</comment>
<dbReference type="Gene3D" id="2.30.180.10">
    <property type="entry name" value="FAS1 domain"/>
    <property type="match status" value="2"/>
</dbReference>
<evidence type="ECO:0000313" key="4">
    <source>
        <dbReference type="Proteomes" id="UP001516400"/>
    </source>
</evidence>
<dbReference type="PANTHER" id="PTHR10900:SF120">
    <property type="entry name" value="MUCIN-5AC-RELATED"/>
    <property type="match status" value="1"/>
</dbReference>
<feature type="compositionally biased region" description="Polar residues" evidence="1">
    <location>
        <begin position="678"/>
        <end position="691"/>
    </location>
</feature>
<feature type="compositionally biased region" description="Low complexity" evidence="1">
    <location>
        <begin position="599"/>
        <end position="615"/>
    </location>
</feature>
<feature type="domain" description="FAS1" evidence="2">
    <location>
        <begin position="929"/>
        <end position="1062"/>
    </location>
</feature>
<reference evidence="3 4" key="1">
    <citation type="journal article" date="2021" name="BMC Biol.">
        <title>Horizontally acquired antibacterial genes associated with adaptive radiation of ladybird beetles.</title>
        <authorList>
            <person name="Li H.S."/>
            <person name="Tang X.F."/>
            <person name="Huang Y.H."/>
            <person name="Xu Z.Y."/>
            <person name="Chen M.L."/>
            <person name="Du X.Y."/>
            <person name="Qiu B.Y."/>
            <person name="Chen P.T."/>
            <person name="Zhang W."/>
            <person name="Slipinski A."/>
            <person name="Escalona H.E."/>
            <person name="Waterhouse R.M."/>
            <person name="Zwick A."/>
            <person name="Pang H."/>
        </authorList>
    </citation>
    <scope>NUCLEOTIDE SEQUENCE [LARGE SCALE GENOMIC DNA]</scope>
    <source>
        <strain evidence="3">SYSU2018</strain>
    </source>
</reference>
<feature type="region of interest" description="Disordered" evidence="1">
    <location>
        <begin position="281"/>
        <end position="318"/>
    </location>
</feature>
<dbReference type="InterPro" id="IPR036378">
    <property type="entry name" value="FAS1_dom_sf"/>
</dbReference>
<proteinExistence type="predicted"/>
<dbReference type="InterPro" id="IPR000782">
    <property type="entry name" value="FAS1_domain"/>
</dbReference>
<dbReference type="SUPFAM" id="SSF82153">
    <property type="entry name" value="FAS1 domain"/>
    <property type="match status" value="2"/>
</dbReference>
<accession>A0ABD2NPI9</accession>
<organism evidence="3 4">
    <name type="scientific">Cryptolaemus montrouzieri</name>
    <dbReference type="NCBI Taxonomy" id="559131"/>
    <lineage>
        <taxon>Eukaryota</taxon>
        <taxon>Metazoa</taxon>
        <taxon>Ecdysozoa</taxon>
        <taxon>Arthropoda</taxon>
        <taxon>Hexapoda</taxon>
        <taxon>Insecta</taxon>
        <taxon>Pterygota</taxon>
        <taxon>Neoptera</taxon>
        <taxon>Endopterygota</taxon>
        <taxon>Coleoptera</taxon>
        <taxon>Polyphaga</taxon>
        <taxon>Cucujiformia</taxon>
        <taxon>Coccinelloidea</taxon>
        <taxon>Coccinellidae</taxon>
        <taxon>Scymninae</taxon>
        <taxon>Scymnini</taxon>
        <taxon>Cryptolaemus</taxon>
    </lineage>
</organism>
<dbReference type="PROSITE" id="PS50213">
    <property type="entry name" value="FAS1"/>
    <property type="match status" value="2"/>
</dbReference>
<feature type="region of interest" description="Disordered" evidence="1">
    <location>
        <begin position="164"/>
        <end position="186"/>
    </location>
</feature>
<feature type="compositionally biased region" description="Low complexity" evidence="1">
    <location>
        <begin position="716"/>
        <end position="725"/>
    </location>
</feature>
<feature type="compositionally biased region" description="Polar residues" evidence="1">
    <location>
        <begin position="616"/>
        <end position="642"/>
    </location>
</feature>
<feature type="domain" description="FAS1" evidence="2">
    <location>
        <begin position="778"/>
        <end position="924"/>
    </location>
</feature>
<dbReference type="PANTHER" id="PTHR10900">
    <property type="entry name" value="PERIOSTIN-RELATED"/>
    <property type="match status" value="1"/>
</dbReference>
<keyword evidence="4" id="KW-1185">Reference proteome</keyword>
<feature type="region of interest" description="Disordered" evidence="1">
    <location>
        <begin position="672"/>
        <end position="725"/>
    </location>
</feature>
<evidence type="ECO:0000256" key="1">
    <source>
        <dbReference type="SAM" id="MobiDB-lite"/>
    </source>
</evidence>
<feature type="compositionally biased region" description="Low complexity" evidence="1">
    <location>
        <begin position="281"/>
        <end position="296"/>
    </location>
</feature>
<gene>
    <name evidence="3" type="ORF">HHI36_003864</name>
</gene>
<evidence type="ECO:0000313" key="3">
    <source>
        <dbReference type="EMBL" id="KAL3280627.1"/>
    </source>
</evidence>
<dbReference type="Proteomes" id="UP001516400">
    <property type="component" value="Unassembled WGS sequence"/>
</dbReference>